<evidence type="ECO:0000256" key="1">
    <source>
        <dbReference type="SAM" id="Coils"/>
    </source>
</evidence>
<evidence type="ECO:0000313" key="3">
    <source>
        <dbReference type="Proteomes" id="UP001244787"/>
    </source>
</evidence>
<feature type="coiled-coil region" evidence="1">
    <location>
        <begin position="13"/>
        <end position="43"/>
    </location>
</feature>
<keyword evidence="3" id="KW-1185">Reference proteome</keyword>
<dbReference type="Proteomes" id="UP001244787">
    <property type="component" value="Unassembled WGS sequence"/>
</dbReference>
<evidence type="ECO:0008006" key="4">
    <source>
        <dbReference type="Google" id="ProtNLM"/>
    </source>
</evidence>
<protein>
    <recommendedName>
        <fullName evidence="4">ATP-binding protein</fullName>
    </recommendedName>
</protein>
<reference evidence="2 3" key="1">
    <citation type="submission" date="2023-06" db="EMBL/GenBank/DDBJ databases">
        <authorList>
            <person name="Ye Y.-Q."/>
            <person name="Du Z.-J."/>
        </authorList>
    </citation>
    <scope>NUCLEOTIDE SEQUENCE [LARGE SCALE GENOMIC DNA]</scope>
    <source>
        <strain evidence="2 3">SDUM287046</strain>
    </source>
</reference>
<name>A0ABT8DI10_9FLAO</name>
<keyword evidence="1" id="KW-0175">Coiled coil</keyword>
<dbReference type="RefSeq" id="WP_290255059.1">
    <property type="nucleotide sequence ID" value="NZ_JAUGQQ010000007.1"/>
</dbReference>
<sequence length="460" mass="53360">MKNREQIKYRIGLKRFLNDLKRKNKKKEERKQEQDNYLRAKEELNGDLSYQNQIEKWLPSNLSYILSNEKAKFDKSISRKKVYENTFKIKVPEIFSLIENGNNSYKFIRKLTINILLDQHKTIEIDYSECKRIELSAQIYLDMILQDLLKFISRRNNNKNTQSKIRSLSGINIHNHDIRKLLFSIGSPAIISKGYIKFPDIITYKLCVHNKEFNKIENAKRKEVDSTEMVDYVIDSLASLNKELTGDSIEDLSIVIGEILINAEEHSTTKYRYSTGFFQKHENGGEDFGVFHLAIMNFGETIYEKFKSPTCTNEDMKKRMADISSRYTKKSLWSKSLDEETLWTLYALQQGITSVSIESSKRGNGSIQFIESFFNLKGTNENADEVSRMAIISGNTNIIFDGSYNIQTKTMGTDTFKVMTFNKTNNIEEKPDSRYVKSVNDYFPGTVISARILISKDDII</sequence>
<comment type="caution">
    <text evidence="2">The sequence shown here is derived from an EMBL/GenBank/DDBJ whole genome shotgun (WGS) entry which is preliminary data.</text>
</comment>
<proteinExistence type="predicted"/>
<evidence type="ECO:0000313" key="2">
    <source>
        <dbReference type="EMBL" id="MDN3724968.1"/>
    </source>
</evidence>
<organism evidence="2 3">
    <name type="scientific">Aequorivita aurantiaca</name>
    <dbReference type="NCBI Taxonomy" id="3053356"/>
    <lineage>
        <taxon>Bacteria</taxon>
        <taxon>Pseudomonadati</taxon>
        <taxon>Bacteroidota</taxon>
        <taxon>Flavobacteriia</taxon>
        <taxon>Flavobacteriales</taxon>
        <taxon>Flavobacteriaceae</taxon>
        <taxon>Aequorivita</taxon>
    </lineage>
</organism>
<gene>
    <name evidence="2" type="ORF">QRD02_11280</name>
</gene>
<accession>A0ABT8DI10</accession>
<dbReference type="EMBL" id="JAUGQQ010000007">
    <property type="protein sequence ID" value="MDN3724968.1"/>
    <property type="molecule type" value="Genomic_DNA"/>
</dbReference>